<comment type="caution">
    <text evidence="1">The sequence shown here is derived from an EMBL/GenBank/DDBJ whole genome shotgun (WGS) entry which is preliminary data.</text>
</comment>
<evidence type="ECO:0000313" key="2">
    <source>
        <dbReference type="Proteomes" id="UP000261032"/>
    </source>
</evidence>
<dbReference type="AlphaFoldDB" id="A0A3E3EAV2"/>
<dbReference type="Proteomes" id="UP000261032">
    <property type="component" value="Unassembled WGS sequence"/>
</dbReference>
<gene>
    <name evidence="1" type="ORF">DXB93_13595</name>
</gene>
<evidence type="ECO:0000313" key="1">
    <source>
        <dbReference type="EMBL" id="RGD82772.1"/>
    </source>
</evidence>
<sequence length="81" mass="9933">MFKKKFDTINATIFILFLTVFGLSFTTLYKDYQKRNLEVRLELTEQELQDTQNDRDYYFKQYKKYSELSAELENQIGIYYE</sequence>
<proteinExistence type="predicted"/>
<accession>A0A3E3EAV2</accession>
<name>A0A3E3EAV2_9FIRM</name>
<protein>
    <submittedName>
        <fullName evidence="1">Uncharacterized protein</fullName>
    </submittedName>
</protein>
<dbReference type="EMBL" id="QUSL01000024">
    <property type="protein sequence ID" value="RGD82772.1"/>
    <property type="molecule type" value="Genomic_DNA"/>
</dbReference>
<reference evidence="1 2" key="1">
    <citation type="submission" date="2018-08" db="EMBL/GenBank/DDBJ databases">
        <title>A genome reference for cultivated species of the human gut microbiota.</title>
        <authorList>
            <person name="Zou Y."/>
            <person name="Xue W."/>
            <person name="Luo G."/>
        </authorList>
    </citation>
    <scope>NUCLEOTIDE SEQUENCE [LARGE SCALE GENOMIC DNA]</scope>
    <source>
        <strain evidence="1 2">OM06-4</strain>
    </source>
</reference>
<organism evidence="1 2">
    <name type="scientific">Thomasclavelia ramosa</name>
    <dbReference type="NCBI Taxonomy" id="1547"/>
    <lineage>
        <taxon>Bacteria</taxon>
        <taxon>Bacillati</taxon>
        <taxon>Bacillota</taxon>
        <taxon>Erysipelotrichia</taxon>
        <taxon>Erysipelotrichales</taxon>
        <taxon>Coprobacillaceae</taxon>
        <taxon>Thomasclavelia</taxon>
    </lineage>
</organism>